<dbReference type="InterPro" id="IPR036390">
    <property type="entry name" value="WH_DNA-bd_sf"/>
</dbReference>
<organism evidence="6 7">
    <name type="scientific">Methylopila henanensis</name>
    <dbReference type="NCBI Taxonomy" id="873516"/>
    <lineage>
        <taxon>Bacteria</taxon>
        <taxon>Pseudomonadati</taxon>
        <taxon>Pseudomonadota</taxon>
        <taxon>Alphaproteobacteria</taxon>
        <taxon>Hyphomicrobiales</taxon>
        <taxon>Methylopilaceae</taxon>
        <taxon>Methylopila</taxon>
    </lineage>
</organism>
<keyword evidence="7" id="KW-1185">Reference proteome</keyword>
<evidence type="ECO:0000256" key="4">
    <source>
        <dbReference type="ARBA" id="ARBA00023163"/>
    </source>
</evidence>
<evidence type="ECO:0000256" key="3">
    <source>
        <dbReference type="ARBA" id="ARBA00023125"/>
    </source>
</evidence>
<evidence type="ECO:0000256" key="2">
    <source>
        <dbReference type="ARBA" id="ARBA00023015"/>
    </source>
</evidence>
<dbReference type="PANTHER" id="PTHR30537">
    <property type="entry name" value="HTH-TYPE TRANSCRIPTIONAL REGULATOR"/>
    <property type="match status" value="1"/>
</dbReference>
<feature type="domain" description="HTH lysR-type" evidence="5">
    <location>
        <begin position="1"/>
        <end position="58"/>
    </location>
</feature>
<dbReference type="Proteomes" id="UP001597308">
    <property type="component" value="Unassembled WGS sequence"/>
</dbReference>
<dbReference type="InterPro" id="IPR005119">
    <property type="entry name" value="LysR_subst-bd"/>
</dbReference>
<dbReference type="PANTHER" id="PTHR30537:SF5">
    <property type="entry name" value="HTH-TYPE TRANSCRIPTIONAL ACTIVATOR TTDR-RELATED"/>
    <property type="match status" value="1"/>
</dbReference>
<reference evidence="7" key="1">
    <citation type="journal article" date="2019" name="Int. J. Syst. Evol. Microbiol.">
        <title>The Global Catalogue of Microorganisms (GCM) 10K type strain sequencing project: providing services to taxonomists for standard genome sequencing and annotation.</title>
        <authorList>
            <consortium name="The Broad Institute Genomics Platform"/>
            <consortium name="The Broad Institute Genome Sequencing Center for Infectious Disease"/>
            <person name="Wu L."/>
            <person name="Ma J."/>
        </authorList>
    </citation>
    <scope>NUCLEOTIDE SEQUENCE [LARGE SCALE GENOMIC DNA]</scope>
    <source>
        <strain evidence="7">KCTC 23707</strain>
    </source>
</reference>
<dbReference type="InterPro" id="IPR036388">
    <property type="entry name" value="WH-like_DNA-bd_sf"/>
</dbReference>
<dbReference type="SUPFAM" id="SSF53850">
    <property type="entry name" value="Periplasmic binding protein-like II"/>
    <property type="match status" value="1"/>
</dbReference>
<dbReference type="Gene3D" id="3.40.190.290">
    <property type="match status" value="1"/>
</dbReference>
<dbReference type="RefSeq" id="WP_378797978.1">
    <property type="nucleotide sequence ID" value="NZ_JBHUER010000003.1"/>
</dbReference>
<dbReference type="SUPFAM" id="SSF46785">
    <property type="entry name" value="Winged helix' DNA-binding domain"/>
    <property type="match status" value="1"/>
</dbReference>
<dbReference type="CDD" id="cd08422">
    <property type="entry name" value="PBP2_CrgA_like"/>
    <property type="match status" value="1"/>
</dbReference>
<evidence type="ECO:0000313" key="6">
    <source>
        <dbReference type="EMBL" id="MFD1702565.1"/>
    </source>
</evidence>
<dbReference type="InterPro" id="IPR058163">
    <property type="entry name" value="LysR-type_TF_proteobact-type"/>
</dbReference>
<dbReference type="EMBL" id="JBHUER010000003">
    <property type="protein sequence ID" value="MFD1702565.1"/>
    <property type="molecule type" value="Genomic_DNA"/>
</dbReference>
<dbReference type="Pfam" id="PF00126">
    <property type="entry name" value="HTH_1"/>
    <property type="match status" value="1"/>
</dbReference>
<protein>
    <submittedName>
        <fullName evidence="6">LysR family transcriptional regulator</fullName>
    </submittedName>
</protein>
<dbReference type="Pfam" id="PF03466">
    <property type="entry name" value="LysR_substrate"/>
    <property type="match status" value="1"/>
</dbReference>
<name>A0ABW4K909_9HYPH</name>
<comment type="similarity">
    <text evidence="1">Belongs to the LysR transcriptional regulatory family.</text>
</comment>
<keyword evidence="4" id="KW-0804">Transcription</keyword>
<evidence type="ECO:0000313" key="7">
    <source>
        <dbReference type="Proteomes" id="UP001597308"/>
    </source>
</evidence>
<comment type="caution">
    <text evidence="6">The sequence shown here is derived from an EMBL/GenBank/DDBJ whole genome shotgun (WGS) entry which is preliminary data.</text>
</comment>
<evidence type="ECO:0000256" key="1">
    <source>
        <dbReference type="ARBA" id="ARBA00009437"/>
    </source>
</evidence>
<keyword evidence="3" id="KW-0238">DNA-binding</keyword>
<proteinExistence type="inferred from homology"/>
<accession>A0ABW4K909</accession>
<dbReference type="InterPro" id="IPR000847">
    <property type="entry name" value="LysR_HTH_N"/>
</dbReference>
<dbReference type="PROSITE" id="PS50931">
    <property type="entry name" value="HTH_LYSR"/>
    <property type="match status" value="1"/>
</dbReference>
<dbReference type="Gene3D" id="1.10.10.10">
    <property type="entry name" value="Winged helix-like DNA-binding domain superfamily/Winged helix DNA-binding domain"/>
    <property type="match status" value="1"/>
</dbReference>
<gene>
    <name evidence="6" type="ORF">ACFSCV_06055</name>
</gene>
<evidence type="ECO:0000259" key="5">
    <source>
        <dbReference type="PROSITE" id="PS50931"/>
    </source>
</evidence>
<sequence>MEIEDLRVFVEIADAGGVNSAARRLGLAKSIVSRRLLRLEDELGAQLVARTTRGVVLTEAGAHFRDEAAKVCAVIDNAREDMSPAGALRGLLRVAAPASFGRQLAPVLAELAQRHKDLHVHIRFNDRYVDLAAEGFDCAIRVGYLSDSNLVARKVGELPVRLYASPTYLSEHGEPQTPSDVLQHSCLTPGADVWNFRRGGETIPLRPQGRFKADNAFVIAEAAARGVGIAVLGEIIAAPYVAEGALTPVLQSYDLPAVGIYIVRPQGQHLPRKVRVLIDLLAEAFATPSAANAR</sequence>
<keyword evidence="2" id="KW-0805">Transcription regulation</keyword>